<organism evidence="6 7">
    <name type="scientific">Candidatus Curtissbacteria bacterium GW2011_GWC2_38_9</name>
    <dbReference type="NCBI Taxonomy" id="1618414"/>
    <lineage>
        <taxon>Bacteria</taxon>
        <taxon>Candidatus Curtissiibacteriota</taxon>
    </lineage>
</organism>
<feature type="transmembrane region" description="Helical" evidence="5">
    <location>
        <begin position="150"/>
        <end position="170"/>
    </location>
</feature>
<gene>
    <name evidence="6" type="ORF">UT12_C0026G0005</name>
</gene>
<comment type="caution">
    <text evidence="6">The sequence shown here is derived from an EMBL/GenBank/DDBJ whole genome shotgun (WGS) entry which is preliminary data.</text>
</comment>
<feature type="transmembrane region" description="Helical" evidence="5">
    <location>
        <begin position="182"/>
        <end position="199"/>
    </location>
</feature>
<dbReference type="Gene3D" id="1.10.357.140">
    <property type="entry name" value="UbiA prenyltransferase"/>
    <property type="match status" value="1"/>
</dbReference>
<comment type="subcellular location">
    <subcellularLocation>
        <location evidence="1">Membrane</location>
        <topology evidence="1">Multi-pass membrane protein</topology>
    </subcellularLocation>
</comment>
<dbReference type="EMBL" id="LBVP01000026">
    <property type="protein sequence ID" value="KKQ88158.1"/>
    <property type="molecule type" value="Genomic_DNA"/>
</dbReference>
<evidence type="ECO:0000313" key="7">
    <source>
        <dbReference type="Proteomes" id="UP000034893"/>
    </source>
</evidence>
<feature type="transmembrane region" description="Helical" evidence="5">
    <location>
        <begin position="98"/>
        <end position="115"/>
    </location>
</feature>
<protein>
    <recommendedName>
        <fullName evidence="8">UbiA prenyltransferase</fullName>
    </recommendedName>
</protein>
<evidence type="ECO:0000256" key="4">
    <source>
        <dbReference type="ARBA" id="ARBA00023136"/>
    </source>
</evidence>
<feature type="transmembrane region" description="Helical" evidence="5">
    <location>
        <begin position="20"/>
        <end position="38"/>
    </location>
</feature>
<dbReference type="GO" id="GO:0016020">
    <property type="term" value="C:membrane"/>
    <property type="evidence" value="ECO:0007669"/>
    <property type="project" value="UniProtKB-SubCell"/>
</dbReference>
<evidence type="ECO:0000256" key="1">
    <source>
        <dbReference type="ARBA" id="ARBA00004141"/>
    </source>
</evidence>
<feature type="transmembrane region" description="Helical" evidence="5">
    <location>
        <begin position="280"/>
        <end position="298"/>
    </location>
</feature>
<feature type="transmembrane region" description="Helical" evidence="5">
    <location>
        <begin position="50"/>
        <end position="67"/>
    </location>
</feature>
<reference evidence="6 7" key="1">
    <citation type="journal article" date="2015" name="Nature">
        <title>rRNA introns, odd ribosomes, and small enigmatic genomes across a large radiation of phyla.</title>
        <authorList>
            <person name="Brown C.T."/>
            <person name="Hug L.A."/>
            <person name="Thomas B.C."/>
            <person name="Sharon I."/>
            <person name="Castelle C.J."/>
            <person name="Singh A."/>
            <person name="Wilkins M.J."/>
            <person name="Williams K.H."/>
            <person name="Banfield J.F."/>
        </authorList>
    </citation>
    <scope>NUCLEOTIDE SEQUENCE [LARGE SCALE GENOMIC DNA]</scope>
</reference>
<evidence type="ECO:0000256" key="3">
    <source>
        <dbReference type="ARBA" id="ARBA00022989"/>
    </source>
</evidence>
<feature type="transmembrane region" description="Helical" evidence="5">
    <location>
        <begin position="251"/>
        <end position="268"/>
    </location>
</feature>
<keyword evidence="3 5" id="KW-1133">Transmembrane helix</keyword>
<feature type="transmembrane region" description="Helical" evidence="5">
    <location>
        <begin position="219"/>
        <end position="239"/>
    </location>
</feature>
<sequence length="299" mass="34493">MKYSDRWFQFIKERFDPLSYSVMIFVFLGAHYAVYLNFLKQEVASNFGHLLYLIPLILAVLLFFFKLRLFDEIKDIESDAIHHPERPLPRGILRKDDILRAVFIIIALELLLFSLYGLQALVSVAIAIGYSLVMYKEFFSKKWLRAHLTVYAVTHTFVVIFLSTAIFSALLNKPLANLPPGLLYFSFGGWFLFNIFEFGRKTFARQEEKEGVSSYSKIFGRFGAVLLVLTMAILSIVFINSVTTSAVDSCLLFLWLGLTAVAGFLYAILDRPRFAKIYRFITSLYIIFTYGTIIILQFY</sequence>
<evidence type="ECO:0008006" key="8">
    <source>
        <dbReference type="Google" id="ProtNLM"/>
    </source>
</evidence>
<dbReference type="InterPro" id="IPR000537">
    <property type="entry name" value="UbiA_prenyltransferase"/>
</dbReference>
<evidence type="ECO:0000313" key="6">
    <source>
        <dbReference type="EMBL" id="KKQ88158.1"/>
    </source>
</evidence>
<keyword evidence="2 5" id="KW-0812">Transmembrane</keyword>
<dbReference type="AlphaFoldDB" id="A0A0G0L836"/>
<evidence type="ECO:0000256" key="5">
    <source>
        <dbReference type="SAM" id="Phobius"/>
    </source>
</evidence>
<dbReference type="Proteomes" id="UP000034893">
    <property type="component" value="Unassembled WGS sequence"/>
</dbReference>
<dbReference type="InterPro" id="IPR044878">
    <property type="entry name" value="UbiA_sf"/>
</dbReference>
<dbReference type="GO" id="GO:0016765">
    <property type="term" value="F:transferase activity, transferring alkyl or aryl (other than methyl) groups"/>
    <property type="evidence" value="ECO:0007669"/>
    <property type="project" value="InterPro"/>
</dbReference>
<proteinExistence type="predicted"/>
<dbReference type="Pfam" id="PF01040">
    <property type="entry name" value="UbiA"/>
    <property type="match status" value="1"/>
</dbReference>
<name>A0A0G0L836_9BACT</name>
<accession>A0A0G0L836</accession>
<keyword evidence="4 5" id="KW-0472">Membrane</keyword>
<evidence type="ECO:0000256" key="2">
    <source>
        <dbReference type="ARBA" id="ARBA00022692"/>
    </source>
</evidence>